<dbReference type="InterPro" id="IPR020683">
    <property type="entry name" value="DUF3447"/>
</dbReference>
<feature type="repeat" description="ANK" evidence="1">
    <location>
        <begin position="336"/>
        <end position="368"/>
    </location>
</feature>
<dbReference type="Pfam" id="PF11929">
    <property type="entry name" value="DUF3447"/>
    <property type="match status" value="1"/>
</dbReference>
<evidence type="ECO:0000313" key="4">
    <source>
        <dbReference type="Proteomes" id="UP000001542"/>
    </source>
</evidence>
<dbReference type="PROSITE" id="PS50297">
    <property type="entry name" value="ANK_REP_REGION"/>
    <property type="match status" value="3"/>
</dbReference>
<keyword evidence="1" id="KW-0040">ANK repeat</keyword>
<evidence type="ECO:0000259" key="2">
    <source>
        <dbReference type="Pfam" id="PF11929"/>
    </source>
</evidence>
<dbReference type="PANTHER" id="PTHR24182">
    <property type="entry name" value="ANKYRIN REPEAT AND SOCS BOX CONTAINING 4"/>
    <property type="match status" value="1"/>
</dbReference>
<dbReference type="eggNOG" id="KOG0504">
    <property type="taxonomic scope" value="Eukaryota"/>
</dbReference>
<gene>
    <name evidence="3" type="ORF">TVAG_467220</name>
</gene>
<dbReference type="Pfam" id="PF12796">
    <property type="entry name" value="Ank_2"/>
    <property type="match status" value="2"/>
</dbReference>
<dbReference type="VEuPathDB" id="TrichDB:TVAGG3_1048140"/>
<dbReference type="EMBL" id="DS113942">
    <property type="protein sequence ID" value="EAX92875.1"/>
    <property type="molecule type" value="Genomic_DNA"/>
</dbReference>
<reference evidence="3" key="1">
    <citation type="submission" date="2006-10" db="EMBL/GenBank/DDBJ databases">
        <authorList>
            <person name="Amadeo P."/>
            <person name="Zhao Q."/>
            <person name="Wortman J."/>
            <person name="Fraser-Liggett C."/>
            <person name="Carlton J."/>
        </authorList>
    </citation>
    <scope>NUCLEOTIDE SEQUENCE</scope>
    <source>
        <strain evidence="3">G3</strain>
    </source>
</reference>
<name>A2FQC8_TRIV3</name>
<dbReference type="VEuPathDB" id="TrichDB:TVAG_467220"/>
<keyword evidence="4" id="KW-1185">Reference proteome</keyword>
<feature type="repeat" description="ANK" evidence="1">
    <location>
        <begin position="439"/>
        <end position="471"/>
    </location>
</feature>
<evidence type="ECO:0000256" key="1">
    <source>
        <dbReference type="PROSITE-ProRule" id="PRU00023"/>
    </source>
</evidence>
<dbReference type="AlphaFoldDB" id="A2FQC8"/>
<accession>A2FQC8</accession>
<protein>
    <submittedName>
        <fullName evidence="3">Ankyrin repeat protein, putative</fullName>
    </submittedName>
</protein>
<feature type="repeat" description="ANK" evidence="1">
    <location>
        <begin position="303"/>
        <end position="335"/>
    </location>
</feature>
<dbReference type="Gene3D" id="1.25.40.20">
    <property type="entry name" value="Ankyrin repeat-containing domain"/>
    <property type="match status" value="2"/>
</dbReference>
<dbReference type="Pfam" id="PF00023">
    <property type="entry name" value="Ank"/>
    <property type="match status" value="1"/>
</dbReference>
<dbReference type="InterPro" id="IPR036770">
    <property type="entry name" value="Ankyrin_rpt-contain_sf"/>
</dbReference>
<proteinExistence type="predicted"/>
<feature type="repeat" description="ANK" evidence="1">
    <location>
        <begin position="472"/>
        <end position="516"/>
    </location>
</feature>
<dbReference type="KEGG" id="tva:4750590"/>
<dbReference type="SUPFAM" id="SSF48403">
    <property type="entry name" value="Ankyrin repeat"/>
    <property type="match status" value="1"/>
</dbReference>
<dbReference type="PROSITE" id="PS50088">
    <property type="entry name" value="ANK_REPEAT"/>
    <property type="match status" value="5"/>
</dbReference>
<organism evidence="3 4">
    <name type="scientific">Trichomonas vaginalis (strain ATCC PRA-98 / G3)</name>
    <dbReference type="NCBI Taxonomy" id="412133"/>
    <lineage>
        <taxon>Eukaryota</taxon>
        <taxon>Metamonada</taxon>
        <taxon>Parabasalia</taxon>
        <taxon>Trichomonadida</taxon>
        <taxon>Trichomonadidae</taxon>
        <taxon>Trichomonas</taxon>
    </lineage>
</organism>
<evidence type="ECO:0000313" key="3">
    <source>
        <dbReference type="EMBL" id="EAX92875.1"/>
    </source>
</evidence>
<reference evidence="3" key="2">
    <citation type="journal article" date="2007" name="Science">
        <title>Draft genome sequence of the sexually transmitted pathogen Trichomonas vaginalis.</title>
        <authorList>
            <person name="Carlton J.M."/>
            <person name="Hirt R.P."/>
            <person name="Silva J.C."/>
            <person name="Delcher A.L."/>
            <person name="Schatz M."/>
            <person name="Zhao Q."/>
            <person name="Wortman J.R."/>
            <person name="Bidwell S.L."/>
            <person name="Alsmark U.C.M."/>
            <person name="Besteiro S."/>
            <person name="Sicheritz-Ponten T."/>
            <person name="Noel C.J."/>
            <person name="Dacks J.B."/>
            <person name="Foster P.G."/>
            <person name="Simillion C."/>
            <person name="Van de Peer Y."/>
            <person name="Miranda-Saavedra D."/>
            <person name="Barton G.J."/>
            <person name="Westrop G.D."/>
            <person name="Mueller S."/>
            <person name="Dessi D."/>
            <person name="Fiori P.L."/>
            <person name="Ren Q."/>
            <person name="Paulsen I."/>
            <person name="Zhang H."/>
            <person name="Bastida-Corcuera F.D."/>
            <person name="Simoes-Barbosa A."/>
            <person name="Brown M.T."/>
            <person name="Hayes R.D."/>
            <person name="Mukherjee M."/>
            <person name="Okumura C.Y."/>
            <person name="Schneider R."/>
            <person name="Smith A.J."/>
            <person name="Vanacova S."/>
            <person name="Villalvazo M."/>
            <person name="Haas B.J."/>
            <person name="Pertea M."/>
            <person name="Feldblyum T.V."/>
            <person name="Utterback T.R."/>
            <person name="Shu C.L."/>
            <person name="Osoegawa K."/>
            <person name="de Jong P.J."/>
            <person name="Hrdy I."/>
            <person name="Horvathova L."/>
            <person name="Zubacova Z."/>
            <person name="Dolezal P."/>
            <person name="Malik S.B."/>
            <person name="Logsdon J.M. Jr."/>
            <person name="Henze K."/>
            <person name="Gupta A."/>
            <person name="Wang C.C."/>
            <person name="Dunne R.L."/>
            <person name="Upcroft J.A."/>
            <person name="Upcroft P."/>
            <person name="White O."/>
            <person name="Salzberg S.L."/>
            <person name="Tang P."/>
            <person name="Chiu C.-H."/>
            <person name="Lee Y.-S."/>
            <person name="Embley T.M."/>
            <person name="Coombs G.H."/>
            <person name="Mottram J.C."/>
            <person name="Tachezy J."/>
            <person name="Fraser-Liggett C.M."/>
            <person name="Johnson P.J."/>
        </authorList>
    </citation>
    <scope>NUCLEOTIDE SEQUENCE [LARGE SCALE GENOMIC DNA]</scope>
    <source>
        <strain evidence="3">G3</strain>
    </source>
</reference>
<dbReference type="RefSeq" id="XP_001305805.1">
    <property type="nucleotide sequence ID" value="XM_001305804.1"/>
</dbReference>
<dbReference type="SMR" id="A2FQC8"/>
<sequence length="543" mass="62036">MYDEAMSFCKAYHDTFSALYKLDSFDETVIDKIFQDIKINLIETKVCTPSNILYIIPEIVRFRCQYFKSYWFLFKKVYDEYQPGKLIINSDPFQYLMFKEYGIPCNEEVIEECKDLTMDVYEKCTINRAIMENDLQTFIKFTELEDFDENQTLHSIFYPRSMTLLELCCYHGSVDCFKLLISKFGLDITENCFGLSFLSGKPDIVNECLKYTNLKDPFLNDDRIKYAMVSHNIDFVSFLMNECNIHTILINCTRYNNIQAFLMYLDQTKSINKCFVESPAFNLLPLCEYLLSKGADINAKNELGETCLFSAANYGNAELIEFLISHGADVNARNDNKCTPLFEAANKNNKEAIECLIAHGADVNAINSLGDNPLFYLLASHNKELALEIAEIFISNGIDFNKKNEKGMNAFHQAAYISNKNALELFILHGADFASKSSDGKTALHYAAVSNARESYEFLISHDIDVNAKDKDGNTAIHYITLENHRGFYPWETSPNIQKTFGYLVSHGADINAKNNKGKTALQMARDQKNTFMENILKSLGAE</sequence>
<feature type="domain" description="DUF3447" evidence="2">
    <location>
        <begin position="186"/>
        <end position="264"/>
    </location>
</feature>
<dbReference type="Proteomes" id="UP000001542">
    <property type="component" value="Unassembled WGS sequence"/>
</dbReference>
<dbReference type="InterPro" id="IPR002110">
    <property type="entry name" value="Ankyrin_rpt"/>
</dbReference>
<dbReference type="STRING" id="5722.A2FQC8"/>
<dbReference type="PANTHER" id="PTHR24182:SF13">
    <property type="entry name" value="LD18443P"/>
    <property type="match status" value="1"/>
</dbReference>
<dbReference type="PRINTS" id="PR01415">
    <property type="entry name" value="ANKYRIN"/>
</dbReference>
<dbReference type="InParanoid" id="A2FQC8"/>
<feature type="repeat" description="ANK" evidence="1">
    <location>
        <begin position="406"/>
        <end position="438"/>
    </location>
</feature>
<dbReference type="SMART" id="SM00248">
    <property type="entry name" value="ANK"/>
    <property type="match status" value="8"/>
</dbReference>